<protein>
    <submittedName>
        <fullName evidence="1">Uncharacterized protein</fullName>
    </submittedName>
</protein>
<dbReference type="AlphaFoldDB" id="A0A1X7QFU4"/>
<evidence type="ECO:0000313" key="2">
    <source>
        <dbReference type="Proteomes" id="UP000001188"/>
    </source>
</evidence>
<evidence type="ECO:0000313" key="1">
    <source>
        <dbReference type="EMBL" id="SMH63082.1"/>
    </source>
</evidence>
<dbReference type="Proteomes" id="UP000001188">
    <property type="component" value="Chromosome"/>
</dbReference>
<name>A0A1X7QFU4_XANCB</name>
<reference evidence="1 2" key="1">
    <citation type="journal article" date="2008" name="J. Biotechnol.">
        <title>The genome of Xanthomonas campestris pv. campestris B100 and its use for the reconstruction of metabolic pathways involved in xanthan biosynthesis.</title>
        <authorList>
            <person name="Vorholter F.J."/>
            <person name="Schneiker S."/>
            <person name="Goesmann A."/>
            <person name="Krause L."/>
            <person name="Bekel T."/>
            <person name="Kaiser O."/>
            <person name="Linke B."/>
            <person name="Patschkowski T."/>
            <person name="Ruckert C."/>
            <person name="Schmid J."/>
            <person name="Sidhu V.K."/>
            <person name="Sieber V."/>
            <person name="Tauch A."/>
            <person name="Watt S.A."/>
            <person name="Weisshaar B."/>
            <person name="Becker A."/>
            <person name="Niehaus K."/>
            <person name="Puhler A."/>
        </authorList>
    </citation>
    <scope>NUCLEOTIDE SEQUENCE [LARGE SCALE GENOMIC DNA]</scope>
    <source>
        <strain evidence="1 2">B100</strain>
    </source>
</reference>
<sequence>MAGKGEFLFCNSDLSDSSRQSWRQCWLRYPTFEPAYELHP</sequence>
<accession>A0A1X7QFU4</accession>
<dbReference type="EMBL" id="AM920689">
    <property type="protein sequence ID" value="SMH63082.1"/>
    <property type="molecule type" value="Genomic_DNA"/>
</dbReference>
<organism evidence="1 2">
    <name type="scientific">Xanthomonas campestris pv. campestris (strain B100)</name>
    <dbReference type="NCBI Taxonomy" id="509169"/>
    <lineage>
        <taxon>Bacteria</taxon>
        <taxon>Pseudomonadati</taxon>
        <taxon>Pseudomonadota</taxon>
        <taxon>Gammaproteobacteria</taxon>
        <taxon>Lysobacterales</taxon>
        <taxon>Lysobacteraceae</taxon>
        <taxon>Xanthomonas</taxon>
    </lineage>
</organism>
<proteinExistence type="predicted"/>
<gene>
    <name evidence="1" type="ORF">XCCB100_0368</name>
</gene>